<comment type="caution">
    <text evidence="1">The sequence shown here is derived from an EMBL/GenBank/DDBJ whole genome shotgun (WGS) entry which is preliminary data.</text>
</comment>
<evidence type="ECO:0000313" key="1">
    <source>
        <dbReference type="EMBL" id="EFR43045.1"/>
    </source>
</evidence>
<dbReference type="OrthoDB" id="1634043at2"/>
<protein>
    <submittedName>
        <fullName evidence="1">Uncharacterized protein</fullName>
    </submittedName>
</protein>
<gene>
    <name evidence="1" type="ORF">HMPREF9220_1157</name>
</gene>
<dbReference type="RefSeq" id="WP_007554455.1">
    <property type="nucleotide sequence ID" value="NZ_AENT01000012.1"/>
</dbReference>
<evidence type="ECO:0000313" key="2">
    <source>
        <dbReference type="Proteomes" id="UP000004594"/>
    </source>
</evidence>
<proteinExistence type="predicted"/>
<reference evidence="1 2" key="1">
    <citation type="submission" date="2010-11" db="EMBL/GenBank/DDBJ databases">
        <authorList>
            <person name="Durkin A.S."/>
            <person name="Madupu R."/>
            <person name="Torralba M."/>
            <person name="Gillis M."/>
            <person name="Methe B."/>
            <person name="Sutton G."/>
            <person name="Nelson K.E."/>
        </authorList>
    </citation>
    <scope>NUCLEOTIDE SEQUENCE [LARGE SCALE GENOMIC DNA]</scope>
    <source>
        <strain evidence="1 2">UPII 345-E</strain>
    </source>
</reference>
<dbReference type="EMBL" id="AENT01000012">
    <property type="protein sequence ID" value="EFR43045.1"/>
    <property type="molecule type" value="Genomic_DNA"/>
</dbReference>
<name>E4L8H3_9FIRM</name>
<sequence length="190" mass="20900">MKKSKIYVTLVLLAVIVFISVYGSRSADDSFVFGKSRVYCAGSVITLKTPFELAVDGKQSDLSQNNSDSVVAAGSDGNLEILVFGYKADENTSPEIILKEQCELLKTNENISDLHLNVGNATVGNINAHTIDATFNESLKKGNVNLVVKSYIFQQNKTVWKVIYQYEKNNEVGSLLMNKLDGKITNGFTF</sequence>
<dbReference type="Proteomes" id="UP000004594">
    <property type="component" value="Unassembled WGS sequence"/>
</dbReference>
<accession>E4L8H3</accession>
<organism evidence="1 2">
    <name type="scientific">Dialister micraerophilus UPII 345-E</name>
    <dbReference type="NCBI Taxonomy" id="910314"/>
    <lineage>
        <taxon>Bacteria</taxon>
        <taxon>Bacillati</taxon>
        <taxon>Bacillota</taxon>
        <taxon>Negativicutes</taxon>
        <taxon>Veillonellales</taxon>
        <taxon>Veillonellaceae</taxon>
        <taxon>Dialister</taxon>
    </lineage>
</organism>
<dbReference type="AlphaFoldDB" id="E4L8H3"/>